<reference evidence="2" key="1">
    <citation type="submission" date="2021-02" db="EMBL/GenBank/DDBJ databases">
        <authorList>
            <person name="Nowell W R."/>
        </authorList>
    </citation>
    <scope>NUCLEOTIDE SEQUENCE</scope>
</reference>
<evidence type="ECO:0000256" key="1">
    <source>
        <dbReference type="SAM" id="MobiDB-lite"/>
    </source>
</evidence>
<gene>
    <name evidence="2" type="ORF">XAT740_LOCUS54784</name>
</gene>
<keyword evidence="3" id="KW-1185">Reference proteome</keyword>
<feature type="region of interest" description="Disordered" evidence="1">
    <location>
        <begin position="44"/>
        <end position="72"/>
    </location>
</feature>
<dbReference type="EMBL" id="CAJNOR010009976">
    <property type="protein sequence ID" value="CAF1649981.1"/>
    <property type="molecule type" value="Genomic_DNA"/>
</dbReference>
<sequence length="72" mass="7840">MVREVEVLSSEYGKIEHLASKIAADDGIQVDDLPLKDDVSFKHRSSITDDESGYSETTTLSARASPVQTVAE</sequence>
<evidence type="ECO:0000313" key="3">
    <source>
        <dbReference type="Proteomes" id="UP000663828"/>
    </source>
</evidence>
<proteinExistence type="predicted"/>
<name>A0A816EHQ0_ADIRI</name>
<dbReference type="AlphaFoldDB" id="A0A816EHQ0"/>
<evidence type="ECO:0000313" key="2">
    <source>
        <dbReference type="EMBL" id="CAF1649981.1"/>
    </source>
</evidence>
<feature type="compositionally biased region" description="Polar residues" evidence="1">
    <location>
        <begin position="54"/>
        <end position="72"/>
    </location>
</feature>
<accession>A0A816EHQ0</accession>
<comment type="caution">
    <text evidence="2">The sequence shown here is derived from an EMBL/GenBank/DDBJ whole genome shotgun (WGS) entry which is preliminary data.</text>
</comment>
<organism evidence="2 3">
    <name type="scientific">Adineta ricciae</name>
    <name type="common">Rotifer</name>
    <dbReference type="NCBI Taxonomy" id="249248"/>
    <lineage>
        <taxon>Eukaryota</taxon>
        <taxon>Metazoa</taxon>
        <taxon>Spiralia</taxon>
        <taxon>Gnathifera</taxon>
        <taxon>Rotifera</taxon>
        <taxon>Eurotatoria</taxon>
        <taxon>Bdelloidea</taxon>
        <taxon>Adinetida</taxon>
        <taxon>Adinetidae</taxon>
        <taxon>Adineta</taxon>
    </lineage>
</organism>
<feature type="non-terminal residue" evidence="2">
    <location>
        <position position="72"/>
    </location>
</feature>
<protein>
    <submittedName>
        <fullName evidence="2">Uncharacterized protein</fullName>
    </submittedName>
</protein>
<dbReference type="Proteomes" id="UP000663828">
    <property type="component" value="Unassembled WGS sequence"/>
</dbReference>